<feature type="coiled-coil region" evidence="1">
    <location>
        <begin position="277"/>
        <end position="311"/>
    </location>
</feature>
<dbReference type="Proteomes" id="UP001414441">
    <property type="component" value="Unassembled WGS sequence"/>
</dbReference>
<protein>
    <recommendedName>
        <fullName evidence="4">NYN domain-containing protein</fullName>
    </recommendedName>
</protein>
<keyword evidence="1" id="KW-0175">Coiled coil</keyword>
<comment type="caution">
    <text evidence="2">The sequence shown here is derived from an EMBL/GenBank/DDBJ whole genome shotgun (WGS) entry which is preliminary data.</text>
</comment>
<dbReference type="EMBL" id="JBDLOB010000002">
    <property type="protein sequence ID" value="MEN8625232.1"/>
    <property type="molecule type" value="Genomic_DNA"/>
</dbReference>
<gene>
    <name evidence="2" type="ORF">ABFV72_04330</name>
</gene>
<proteinExistence type="predicted"/>
<dbReference type="RefSeq" id="WP_347162574.1">
    <property type="nucleotide sequence ID" value="NZ_JBDLOB010000002.1"/>
</dbReference>
<accession>A0ABV0D3H2</accession>
<evidence type="ECO:0000256" key="1">
    <source>
        <dbReference type="SAM" id="Coils"/>
    </source>
</evidence>
<keyword evidence="3" id="KW-1185">Reference proteome</keyword>
<sequence length="394" mass="45445">MSVLDDEVFQGKKYILAVDFINLAASTTKDYIDDIASYLVLNNFDKEVSSYLMDKYSRVTRVEHSQSHDYDVNTRNFLENCHSKVILSKSISLRLINDLKGDFYYSYEELESIGCIKKLKLELTAEAARVVRDKVRKYDENEIHFIYRKPIDKPEEPNAWQLNYFKLERFDIKTAACLLAGIEVRLIDEHEGESLFAEVFADYISYKLMFELAIDNNEVSFDDDLITSEDLQKYLFRIGYVLKGFNDWLRIEPAKPLVDVQLPVIDSSLPKTPKVDHDEFTEKYEVLKKKHESLNKEFDKIKKQLMDATVELDDNTAASYQTTIGILLEIMKAPKGTEDKPAFPSEAAIIGLATEEAIFRQGKTSLENRFGVAKEALANERKKPHNLKRSSNPR</sequence>
<evidence type="ECO:0000313" key="2">
    <source>
        <dbReference type="EMBL" id="MEN8625232.1"/>
    </source>
</evidence>
<evidence type="ECO:0008006" key="4">
    <source>
        <dbReference type="Google" id="ProtNLM"/>
    </source>
</evidence>
<organism evidence="2 3">
    <name type="scientific">Psychrobacter proteolyticus</name>
    <dbReference type="NCBI Taxonomy" id="147825"/>
    <lineage>
        <taxon>Bacteria</taxon>
        <taxon>Pseudomonadati</taxon>
        <taxon>Pseudomonadota</taxon>
        <taxon>Gammaproteobacteria</taxon>
        <taxon>Moraxellales</taxon>
        <taxon>Moraxellaceae</taxon>
        <taxon>Psychrobacter</taxon>
    </lineage>
</organism>
<reference evidence="2 3" key="1">
    <citation type="submission" date="2024-05" db="EMBL/GenBank/DDBJ databases">
        <title>Genome sequencing of Marine Estuary Bacteria, Pseudoalteromonas distincta strain FA, Psychrobacter proteolyticus strain EA, and Shewanella baltica strain CA.</title>
        <authorList>
            <person name="Dieffenbach S.A."/>
            <person name="Maclea K.S."/>
        </authorList>
    </citation>
    <scope>NUCLEOTIDE SEQUENCE [LARGE SCALE GENOMIC DNA]</scope>
    <source>
        <strain evidence="2 3">EA</strain>
    </source>
</reference>
<name>A0ABV0D3H2_9GAMM</name>
<evidence type="ECO:0000313" key="3">
    <source>
        <dbReference type="Proteomes" id="UP001414441"/>
    </source>
</evidence>